<organism evidence="2 3">
    <name type="scientific">Eimeria praecox</name>
    <dbReference type="NCBI Taxonomy" id="51316"/>
    <lineage>
        <taxon>Eukaryota</taxon>
        <taxon>Sar</taxon>
        <taxon>Alveolata</taxon>
        <taxon>Apicomplexa</taxon>
        <taxon>Conoidasida</taxon>
        <taxon>Coccidia</taxon>
        <taxon>Eucoccidiorida</taxon>
        <taxon>Eimeriorina</taxon>
        <taxon>Eimeriidae</taxon>
        <taxon>Eimeria</taxon>
    </lineage>
</organism>
<accession>U6G4D0</accession>
<dbReference type="VEuPathDB" id="ToxoDB:EPH_0012130"/>
<sequence length="215" mass="23093">MEAPWVRATAAGQEAGNMTVEQLLMLEPPQAMPREGGAQEAEGVGKEALDGMWLGNGLHLREPQKKVRGLKTAAVALLFIVGYLLAHILASPEKGLSSLRSVDDIATPENMWIANVAALTGMLFSGLGELAQTVLLKRGQVVSSATGTHQMARRRRGLLQMVLGTFLYVMCIGSALFLGPLWNLSRIHAQFLSSAAAGLFFWGAALYFDPFGLVD</sequence>
<dbReference type="Proteomes" id="UP000018201">
    <property type="component" value="Unassembled WGS sequence"/>
</dbReference>
<proteinExistence type="predicted"/>
<feature type="transmembrane region" description="Helical" evidence="1">
    <location>
        <begin position="157"/>
        <end position="181"/>
    </location>
</feature>
<feature type="transmembrane region" description="Helical" evidence="1">
    <location>
        <begin position="187"/>
        <end position="208"/>
    </location>
</feature>
<keyword evidence="1" id="KW-1133">Transmembrane helix</keyword>
<evidence type="ECO:0000313" key="2">
    <source>
        <dbReference type="EMBL" id="CDI74382.1"/>
    </source>
</evidence>
<gene>
    <name evidence="2" type="ORF">EPH_0012130</name>
</gene>
<keyword evidence="1" id="KW-0812">Transmembrane</keyword>
<feature type="transmembrane region" description="Helical" evidence="1">
    <location>
        <begin position="70"/>
        <end position="90"/>
    </location>
</feature>
<reference evidence="2" key="1">
    <citation type="submission" date="2013-10" db="EMBL/GenBank/DDBJ databases">
        <title>Genomic analysis of the causative agents of coccidiosis in chickens.</title>
        <authorList>
            <person name="Reid A.J."/>
            <person name="Blake D."/>
            <person name="Billington K."/>
            <person name="Browne H."/>
            <person name="Dunn M."/>
            <person name="Hung S."/>
            <person name="Kawahara F."/>
            <person name="Miranda-Saavedra D."/>
            <person name="Mourier T."/>
            <person name="Nagra H."/>
            <person name="Otto T.D."/>
            <person name="Rawlings N."/>
            <person name="Sanchez A."/>
            <person name="Sanders M."/>
            <person name="Subramaniam C."/>
            <person name="Tay Y."/>
            <person name="Dear P."/>
            <person name="Doerig C."/>
            <person name="Gruber A."/>
            <person name="Parkinson J."/>
            <person name="Shirley M."/>
            <person name="Wan K.L."/>
            <person name="Berriman M."/>
            <person name="Tomley F."/>
            <person name="Pain A."/>
        </authorList>
    </citation>
    <scope>NUCLEOTIDE SEQUENCE [LARGE SCALE GENOMIC DNA]</scope>
    <source>
        <strain evidence="2">Houghton</strain>
    </source>
</reference>
<evidence type="ECO:0000313" key="3">
    <source>
        <dbReference type="Proteomes" id="UP000018201"/>
    </source>
</evidence>
<dbReference type="AlphaFoldDB" id="U6G4D0"/>
<feature type="transmembrane region" description="Helical" evidence="1">
    <location>
        <begin position="110"/>
        <end position="136"/>
    </location>
</feature>
<evidence type="ECO:0000256" key="1">
    <source>
        <dbReference type="SAM" id="Phobius"/>
    </source>
</evidence>
<name>U6G4D0_9EIME</name>
<keyword evidence="1" id="KW-0472">Membrane</keyword>
<dbReference type="EMBL" id="HG690308">
    <property type="protein sequence ID" value="CDI74382.1"/>
    <property type="molecule type" value="Genomic_DNA"/>
</dbReference>
<protein>
    <submittedName>
        <fullName evidence="2">Uncharacterized protein</fullName>
    </submittedName>
</protein>
<dbReference type="OrthoDB" id="347380at2759"/>
<reference evidence="2" key="2">
    <citation type="submission" date="2013-10" db="EMBL/GenBank/DDBJ databases">
        <authorList>
            <person name="Aslett M."/>
        </authorList>
    </citation>
    <scope>NUCLEOTIDE SEQUENCE [LARGE SCALE GENOMIC DNA]</scope>
    <source>
        <strain evidence="2">Houghton</strain>
    </source>
</reference>
<keyword evidence="3" id="KW-1185">Reference proteome</keyword>